<organism evidence="2 3">
    <name type="scientific">Salinigranum rubrum</name>
    <dbReference type="NCBI Taxonomy" id="755307"/>
    <lineage>
        <taxon>Archaea</taxon>
        <taxon>Methanobacteriati</taxon>
        <taxon>Methanobacteriota</taxon>
        <taxon>Stenosarchaea group</taxon>
        <taxon>Halobacteria</taxon>
        <taxon>Halobacteriales</taxon>
        <taxon>Haloferacaceae</taxon>
        <taxon>Salinigranum</taxon>
    </lineage>
</organism>
<reference evidence="2 3" key="1">
    <citation type="submission" date="2018-01" db="EMBL/GenBank/DDBJ databases">
        <title>Complete genome sequence of Salinigranum rubrum GX10T, an extremely halophilic archaeon isolated from a marine solar saltern.</title>
        <authorList>
            <person name="Han S."/>
        </authorList>
    </citation>
    <scope>NUCLEOTIDE SEQUENCE [LARGE SCALE GENOMIC DNA]</scope>
    <source>
        <strain evidence="2 3">GX10</strain>
    </source>
</reference>
<dbReference type="GeneID" id="35591485"/>
<feature type="domain" description="DUF8075" evidence="1">
    <location>
        <begin position="1"/>
        <end position="82"/>
    </location>
</feature>
<accession>A0A2I8VRR2</accession>
<dbReference type="InterPro" id="IPR058388">
    <property type="entry name" value="DUF8075"/>
</dbReference>
<dbReference type="KEGG" id="srub:C2R22_05305"/>
<proteinExistence type="predicted"/>
<evidence type="ECO:0000259" key="1">
    <source>
        <dbReference type="Pfam" id="PF26276"/>
    </source>
</evidence>
<dbReference type="RefSeq" id="WP_103427578.1">
    <property type="nucleotide sequence ID" value="NZ_CP026309.1"/>
</dbReference>
<sequence length="83" mass="8841">MSLIRFEAADTATHTQIGEGLTRVARATGRLETGHSVGKYALRHDDGCADCGRDLAAGDTFFLDTDAGDVYCEAHGAPRRDEG</sequence>
<dbReference type="AlphaFoldDB" id="A0A2I8VRR2"/>
<dbReference type="Proteomes" id="UP000236584">
    <property type="component" value="Chromosome"/>
</dbReference>
<dbReference type="OrthoDB" id="297482at2157"/>
<protein>
    <recommendedName>
        <fullName evidence="1">DUF8075 domain-containing protein</fullName>
    </recommendedName>
</protein>
<gene>
    <name evidence="2" type="ORF">C2R22_05305</name>
</gene>
<evidence type="ECO:0000313" key="2">
    <source>
        <dbReference type="EMBL" id="AUV83889.1"/>
    </source>
</evidence>
<keyword evidence="3" id="KW-1185">Reference proteome</keyword>
<evidence type="ECO:0000313" key="3">
    <source>
        <dbReference type="Proteomes" id="UP000236584"/>
    </source>
</evidence>
<dbReference type="Pfam" id="PF26276">
    <property type="entry name" value="DUF8075"/>
    <property type="match status" value="1"/>
</dbReference>
<dbReference type="EMBL" id="CP026309">
    <property type="protein sequence ID" value="AUV83889.1"/>
    <property type="molecule type" value="Genomic_DNA"/>
</dbReference>
<name>A0A2I8VRR2_9EURY</name>